<feature type="transmembrane region" description="Helical" evidence="9">
    <location>
        <begin position="86"/>
        <end position="105"/>
    </location>
</feature>
<dbReference type="PANTHER" id="PTHR12929:SF10">
    <property type="entry name" value="RIBOFLAVIN TRANSPORTER"/>
    <property type="match status" value="1"/>
</dbReference>
<feature type="transmembrane region" description="Helical" evidence="9">
    <location>
        <begin position="117"/>
        <end position="141"/>
    </location>
</feature>
<feature type="transmembrane region" description="Helical" evidence="9">
    <location>
        <begin position="53"/>
        <end position="74"/>
    </location>
</feature>
<comment type="subcellular location">
    <subcellularLocation>
        <location evidence="2 9">Cell membrane</location>
        <topology evidence="2 9">Multi-pass membrane protein</topology>
    </subcellularLocation>
</comment>
<evidence type="ECO:0000313" key="11">
    <source>
        <dbReference type="Proteomes" id="UP001187531"/>
    </source>
</evidence>
<keyword evidence="11" id="KW-1185">Reference proteome</keyword>
<dbReference type="Pfam" id="PF06237">
    <property type="entry name" value="SLC52_ribofla_tr"/>
    <property type="match status" value="1"/>
</dbReference>
<dbReference type="InterPro" id="IPR009357">
    <property type="entry name" value="Riboflavin_transptr"/>
</dbReference>
<proteinExistence type="inferred from homology"/>
<dbReference type="GO" id="GO:0005886">
    <property type="term" value="C:plasma membrane"/>
    <property type="evidence" value="ECO:0007669"/>
    <property type="project" value="UniProtKB-SubCell"/>
</dbReference>
<dbReference type="EMBL" id="JAVRJZ010000004">
    <property type="protein sequence ID" value="KAK2723624.1"/>
    <property type="molecule type" value="Genomic_DNA"/>
</dbReference>
<reference evidence="10" key="1">
    <citation type="submission" date="2023-07" db="EMBL/GenBank/DDBJ databases">
        <title>Chromosome-level genome assembly of Artemia franciscana.</title>
        <authorList>
            <person name="Jo E."/>
        </authorList>
    </citation>
    <scope>NUCLEOTIDE SEQUENCE</scope>
    <source>
        <tissue evidence="10">Whole body</tissue>
    </source>
</reference>
<keyword evidence="6 9" id="KW-0812">Transmembrane</keyword>
<keyword evidence="7 9" id="KW-1133">Transmembrane helix</keyword>
<dbReference type="EMBL" id="JAVRJZ010000004">
    <property type="protein sequence ID" value="KAK2723622.1"/>
    <property type="molecule type" value="Genomic_DNA"/>
</dbReference>
<gene>
    <name evidence="10" type="ORF">QYM36_002085</name>
</gene>
<comment type="similarity">
    <text evidence="3 9">Belongs to the riboflavin transporter family.</text>
</comment>
<feature type="transmembrane region" description="Helical" evidence="9">
    <location>
        <begin position="15"/>
        <end position="33"/>
    </location>
</feature>
<feature type="transmembrane region" description="Helical" evidence="9">
    <location>
        <begin position="203"/>
        <end position="225"/>
    </location>
</feature>
<dbReference type="GO" id="GO:0032217">
    <property type="term" value="F:riboflavin transmembrane transporter activity"/>
    <property type="evidence" value="ECO:0007669"/>
    <property type="project" value="UniProtKB-UniRule"/>
</dbReference>
<keyword evidence="5 9" id="KW-1003">Cell membrane</keyword>
<comment type="caution">
    <text evidence="10">The sequence shown here is derived from an EMBL/GenBank/DDBJ whole genome shotgun (WGS) entry which is preliminary data.</text>
</comment>
<name>A0AA88IKZ9_ARTSF</name>
<comment type="catalytic activity">
    <reaction evidence="1 9">
        <text>riboflavin(in) = riboflavin(out)</text>
        <dbReference type="Rhea" id="RHEA:35015"/>
        <dbReference type="ChEBI" id="CHEBI:57986"/>
    </reaction>
</comment>
<dbReference type="EMBL" id="JAVRJZ010000004">
    <property type="protein sequence ID" value="KAK2723623.1"/>
    <property type="molecule type" value="Genomic_DNA"/>
</dbReference>
<comment type="function">
    <text evidence="9">Plasma membrane transporter mediating the uptake by cells of the water soluble vitamin B2/riboflavin that plays a key role in biochemical oxidation-reduction reactions of the carbohydrate, lipid, and amino acid metabolism.</text>
</comment>
<dbReference type="PANTHER" id="PTHR12929">
    <property type="entry name" value="SOLUTE CARRIER FAMILY 52"/>
    <property type="match status" value="1"/>
</dbReference>
<dbReference type="Proteomes" id="UP001187531">
    <property type="component" value="Unassembled WGS sequence"/>
</dbReference>
<evidence type="ECO:0000256" key="9">
    <source>
        <dbReference type="RuleBase" id="RU368035"/>
    </source>
</evidence>
<evidence type="ECO:0000256" key="7">
    <source>
        <dbReference type="ARBA" id="ARBA00022989"/>
    </source>
</evidence>
<evidence type="ECO:0000313" key="10">
    <source>
        <dbReference type="EMBL" id="KAK2723622.1"/>
    </source>
</evidence>
<evidence type="ECO:0000256" key="6">
    <source>
        <dbReference type="ARBA" id="ARBA00022692"/>
    </source>
</evidence>
<evidence type="ECO:0000256" key="2">
    <source>
        <dbReference type="ARBA" id="ARBA00004651"/>
    </source>
</evidence>
<feature type="transmembrane region" description="Helical" evidence="9">
    <location>
        <begin position="338"/>
        <end position="357"/>
    </location>
</feature>
<feature type="transmembrane region" description="Helical" evidence="9">
    <location>
        <begin position="369"/>
        <end position="389"/>
    </location>
</feature>
<keyword evidence="8 9" id="KW-0472">Membrane</keyword>
<evidence type="ECO:0000256" key="3">
    <source>
        <dbReference type="ARBA" id="ARBA00006366"/>
    </source>
</evidence>
<evidence type="ECO:0000256" key="1">
    <source>
        <dbReference type="ARBA" id="ARBA00000215"/>
    </source>
</evidence>
<protein>
    <recommendedName>
        <fullName evidence="9">Riboflavin transporter</fullName>
    </recommendedName>
</protein>
<dbReference type="AlphaFoldDB" id="A0AA88IKZ9"/>
<evidence type="ECO:0000256" key="5">
    <source>
        <dbReference type="ARBA" id="ARBA00022475"/>
    </source>
</evidence>
<organism evidence="10 11">
    <name type="scientific">Artemia franciscana</name>
    <name type="common">Brine shrimp</name>
    <name type="synonym">Artemia sanfranciscana</name>
    <dbReference type="NCBI Taxonomy" id="6661"/>
    <lineage>
        <taxon>Eukaryota</taxon>
        <taxon>Metazoa</taxon>
        <taxon>Ecdysozoa</taxon>
        <taxon>Arthropoda</taxon>
        <taxon>Crustacea</taxon>
        <taxon>Branchiopoda</taxon>
        <taxon>Anostraca</taxon>
        <taxon>Artemiidae</taxon>
        <taxon>Artemia</taxon>
    </lineage>
</organism>
<accession>A0AA88IKZ9</accession>
<keyword evidence="4 9" id="KW-0813">Transport</keyword>
<evidence type="ECO:0000256" key="4">
    <source>
        <dbReference type="ARBA" id="ARBA00022448"/>
    </source>
</evidence>
<feature type="transmembrane region" description="Helical" evidence="9">
    <location>
        <begin position="305"/>
        <end position="326"/>
    </location>
</feature>
<evidence type="ECO:0000256" key="8">
    <source>
        <dbReference type="ARBA" id="ARBA00023136"/>
    </source>
</evidence>
<feature type="transmembrane region" description="Helical" evidence="9">
    <location>
        <begin position="153"/>
        <end position="173"/>
    </location>
</feature>
<feature type="transmembrane region" description="Helical" evidence="9">
    <location>
        <begin position="401"/>
        <end position="429"/>
    </location>
</feature>
<feature type="transmembrane region" description="Helical" evidence="9">
    <location>
        <begin position="272"/>
        <end position="293"/>
    </location>
</feature>
<sequence length="436" mass="47408">MNLSWQIGSSRRRRVLLVDIFSICFGIGAWVAVNGLWVELPLLVSALPEGWNLPSYLSIIIQIANIGPIVWSVMRSYSRNLKEGPGIYTVLTVGVLASLLLVFLWKETSVIFGVEHSTALLSLVFILAIVDCTSSVLFIPFMAVFRQTYLTSYLVGEGLSGLLPSLVALVQGVGGNPTCVNVTVNGTTIIQPYYKDPLFSVEVFFAILFGMMCASLAAFVSLNFVPACKKEKVKNLEKLEVRYSEAPSSNSTSPVPEDDEELQRRAISRRTYFVLLAAQAWVCCLSNGALPSIQSFACLPYGNTAYHLAVTLSSMANPLACGIAFISPKWRGNIVSGCFIVGTATSIFIIAMAAMSPFPLLVGTTGGEFITVVSWIVFVGTLSYVKIQIATRLREQGNGALFWFGVATQVGSFLGSIVMFVCVNVFVLFQSYYPCS</sequence>